<dbReference type="RefSeq" id="WP_308986134.1">
    <property type="nucleotide sequence ID" value="NZ_JARXIC010000029.1"/>
</dbReference>
<reference evidence="1 2" key="1">
    <citation type="submission" date="2023-04" db="EMBL/GenBank/DDBJ databases">
        <title>A novel bacteria isolated from coastal sediment.</title>
        <authorList>
            <person name="Liu X.-J."/>
            <person name="Du Z.-J."/>
        </authorList>
    </citation>
    <scope>NUCLEOTIDE SEQUENCE [LARGE SCALE GENOMIC DNA]</scope>
    <source>
        <strain evidence="1 2">SDUM461004</strain>
    </source>
</reference>
<proteinExistence type="predicted"/>
<dbReference type="Proteomes" id="UP001243717">
    <property type="component" value="Unassembled WGS sequence"/>
</dbReference>
<organism evidence="1 2">
    <name type="scientific">Thalassobacterium sedimentorum</name>
    <dbReference type="NCBI Taxonomy" id="3041258"/>
    <lineage>
        <taxon>Bacteria</taxon>
        <taxon>Pseudomonadati</taxon>
        <taxon>Verrucomicrobiota</taxon>
        <taxon>Opitutia</taxon>
        <taxon>Puniceicoccales</taxon>
        <taxon>Coraliomargaritaceae</taxon>
        <taxon>Thalassobacterium</taxon>
    </lineage>
</organism>
<dbReference type="Gene3D" id="3.40.570.10">
    <property type="entry name" value="Extracellular Endonuclease, subunit A"/>
    <property type="match status" value="1"/>
</dbReference>
<evidence type="ECO:0000313" key="2">
    <source>
        <dbReference type="Proteomes" id="UP001243717"/>
    </source>
</evidence>
<name>A0ABU1APA1_9BACT</name>
<sequence>MLGIFLARLLKIVENKGYLVGYDEERMNPAWVAYRLKYSSAGRTAERPDGFEADLKLALGSSAMTTRILALIVATWHPTTLLA</sequence>
<dbReference type="EMBL" id="JARXIC010000029">
    <property type="protein sequence ID" value="MDQ8195685.1"/>
    <property type="molecule type" value="Genomic_DNA"/>
</dbReference>
<gene>
    <name evidence="1" type="ORF">QEH59_14720</name>
</gene>
<protein>
    <submittedName>
        <fullName evidence="1">Uncharacterized protein</fullName>
    </submittedName>
</protein>
<dbReference type="InterPro" id="IPR044925">
    <property type="entry name" value="His-Me_finger_sf"/>
</dbReference>
<keyword evidence="2" id="KW-1185">Reference proteome</keyword>
<comment type="caution">
    <text evidence="1">The sequence shown here is derived from an EMBL/GenBank/DDBJ whole genome shotgun (WGS) entry which is preliminary data.</text>
</comment>
<dbReference type="InterPro" id="IPR044929">
    <property type="entry name" value="DNA/RNA_non-sp_Endonuclease_sf"/>
</dbReference>
<accession>A0ABU1APA1</accession>
<dbReference type="SUPFAM" id="SSF54060">
    <property type="entry name" value="His-Me finger endonucleases"/>
    <property type="match status" value="1"/>
</dbReference>
<evidence type="ECO:0000313" key="1">
    <source>
        <dbReference type="EMBL" id="MDQ8195685.1"/>
    </source>
</evidence>